<protein>
    <recommendedName>
        <fullName evidence="4">DUF659 domain-containing protein</fullName>
    </recommendedName>
</protein>
<dbReference type="PANTHER" id="PTHR46169:SF29">
    <property type="entry name" value="DNA REPLICATION-RELATED ELEMENT FACTOR, ISOFORM A"/>
    <property type="match status" value="1"/>
</dbReference>
<accession>A0A1X6P9F4</accession>
<sequence>MTGGSGAGSGTASSASEDVLALTGVPSGATQGKLTPPSSQETDGPTSSTPAGATNFLASIVGQYAPTPRLACPASIVHAGKTWTAIDIGSKGWSKQDHAANFFDTLEGSDQDQRGHFVVRCRVCALAGSTSTYVLRGGKSSNAWRHFDSFAASPQVSDLQRRRHAAVVAFRAKNARPSAASTRGREGPIDGYLRAARTREMSASQARPHHLRFVLMMVMTLSPFALAENEYLLEFVRGLGVPYDPPAPSTVRDVLLDVFIFLTGQLRTEVRRLQGLYRGLPFFHLITDLWTERHGSGSYGSLVLRCVDPAVVAVAELHLGVAPFTGRHDHVNIQAWTRRFLLRYGVRDCDICSSTSDSGANVKKALSELWPRWVPCAAHTMHLAVKASLGTTPNTATARAARRGNPSSSSSLRTRSTNPAAACLLRRGRRIANHFHKSSASVAALNSVPLPGDEDPRMVLTETPGRWGSSYLALVRLFTLMPRLIGFGELPDLTAAQRHQRLGRQEWSELRHLIGVLQPAYEACVAVQSSTFTVADALKLICRLRRTMRLEEFPCPRDFDRPLAVGREDIIKFLADDNG</sequence>
<feature type="compositionally biased region" description="Polar residues" evidence="1">
    <location>
        <begin position="28"/>
        <end position="52"/>
    </location>
</feature>
<dbReference type="PANTHER" id="PTHR46169">
    <property type="entry name" value="DNA REPLICATION-RELATED ELEMENT FACTOR, ISOFORM A"/>
    <property type="match status" value="1"/>
</dbReference>
<dbReference type="GO" id="GO:0005634">
    <property type="term" value="C:nucleus"/>
    <property type="evidence" value="ECO:0007669"/>
    <property type="project" value="TreeGrafter"/>
</dbReference>
<dbReference type="GO" id="GO:0006357">
    <property type="term" value="P:regulation of transcription by RNA polymerase II"/>
    <property type="evidence" value="ECO:0007669"/>
    <property type="project" value="TreeGrafter"/>
</dbReference>
<keyword evidence="3" id="KW-1185">Reference proteome</keyword>
<dbReference type="Proteomes" id="UP000218209">
    <property type="component" value="Unassembled WGS sequence"/>
</dbReference>
<dbReference type="SUPFAM" id="SSF53098">
    <property type="entry name" value="Ribonuclease H-like"/>
    <property type="match status" value="1"/>
</dbReference>
<feature type="region of interest" description="Disordered" evidence="1">
    <location>
        <begin position="1"/>
        <end position="52"/>
    </location>
</feature>
<organism evidence="2 3">
    <name type="scientific">Porphyra umbilicalis</name>
    <name type="common">Purple laver</name>
    <name type="synonym">Red alga</name>
    <dbReference type="NCBI Taxonomy" id="2786"/>
    <lineage>
        <taxon>Eukaryota</taxon>
        <taxon>Rhodophyta</taxon>
        <taxon>Bangiophyceae</taxon>
        <taxon>Bangiales</taxon>
        <taxon>Bangiaceae</taxon>
        <taxon>Porphyra</taxon>
    </lineage>
</organism>
<dbReference type="OrthoDB" id="1607513at2759"/>
<feature type="region of interest" description="Disordered" evidence="1">
    <location>
        <begin position="394"/>
        <end position="417"/>
    </location>
</feature>
<reference evidence="2 3" key="1">
    <citation type="submission" date="2017-03" db="EMBL/GenBank/DDBJ databases">
        <title>WGS assembly of Porphyra umbilicalis.</title>
        <authorList>
            <person name="Brawley S.H."/>
            <person name="Blouin N.A."/>
            <person name="Ficko-Blean E."/>
            <person name="Wheeler G.L."/>
            <person name="Lohr M."/>
            <person name="Goodson H.V."/>
            <person name="Jenkins J.W."/>
            <person name="Blaby-Haas C.E."/>
            <person name="Helliwell K.E."/>
            <person name="Chan C."/>
            <person name="Marriage T."/>
            <person name="Bhattacharya D."/>
            <person name="Klein A.S."/>
            <person name="Badis Y."/>
            <person name="Brodie J."/>
            <person name="Cao Y."/>
            <person name="Collen J."/>
            <person name="Dittami S.M."/>
            <person name="Gachon C.M."/>
            <person name="Green B.R."/>
            <person name="Karpowicz S."/>
            <person name="Kim J.W."/>
            <person name="Kudahl U."/>
            <person name="Lin S."/>
            <person name="Michel G."/>
            <person name="Mittag M."/>
            <person name="Olson B.J."/>
            <person name="Pangilinan J."/>
            <person name="Peng Y."/>
            <person name="Qiu H."/>
            <person name="Shu S."/>
            <person name="Singer J.T."/>
            <person name="Smith A.G."/>
            <person name="Sprecher B.N."/>
            <person name="Wagner V."/>
            <person name="Wang W."/>
            <person name="Wang Z.-Y."/>
            <person name="Yan J."/>
            <person name="Yarish C."/>
            <person name="Zoeuner-Riek S."/>
            <person name="Zhuang Y."/>
            <person name="Zou Y."/>
            <person name="Lindquist E.A."/>
            <person name="Grimwood J."/>
            <person name="Barry K."/>
            <person name="Rokhsar D.S."/>
            <person name="Schmutz J."/>
            <person name="Stiller J.W."/>
            <person name="Grossman A.R."/>
            <person name="Prochnik S.E."/>
        </authorList>
    </citation>
    <scope>NUCLEOTIDE SEQUENCE [LARGE SCALE GENOMIC DNA]</scope>
    <source>
        <strain evidence="2">4086291</strain>
    </source>
</reference>
<name>A0A1X6P9F4_PORUM</name>
<evidence type="ECO:0000256" key="1">
    <source>
        <dbReference type="SAM" id="MobiDB-lite"/>
    </source>
</evidence>
<evidence type="ECO:0000313" key="3">
    <source>
        <dbReference type="Proteomes" id="UP000218209"/>
    </source>
</evidence>
<dbReference type="InterPro" id="IPR012337">
    <property type="entry name" value="RNaseH-like_sf"/>
</dbReference>
<evidence type="ECO:0000313" key="2">
    <source>
        <dbReference type="EMBL" id="OSX77400.1"/>
    </source>
</evidence>
<proteinExistence type="predicted"/>
<dbReference type="AlphaFoldDB" id="A0A1X6P9F4"/>
<gene>
    <name evidence="2" type="ORF">BU14_0150s0012</name>
</gene>
<dbReference type="InterPro" id="IPR052717">
    <property type="entry name" value="Vacuolar_transposase_reg"/>
</dbReference>
<evidence type="ECO:0008006" key="4">
    <source>
        <dbReference type="Google" id="ProtNLM"/>
    </source>
</evidence>
<dbReference type="EMBL" id="KV918839">
    <property type="protein sequence ID" value="OSX77400.1"/>
    <property type="molecule type" value="Genomic_DNA"/>
</dbReference>